<dbReference type="InterPro" id="IPR010791">
    <property type="entry name" value="AttH_dom"/>
</dbReference>
<comment type="caution">
    <text evidence="2">The sequence shown here is derived from an EMBL/GenBank/DDBJ whole genome shotgun (WGS) entry which is preliminary data.</text>
</comment>
<dbReference type="Proteomes" id="UP000176700">
    <property type="component" value="Unassembled WGS sequence"/>
</dbReference>
<evidence type="ECO:0000313" key="2">
    <source>
        <dbReference type="EMBL" id="OGZ41809.1"/>
    </source>
</evidence>
<evidence type="ECO:0000313" key="3">
    <source>
        <dbReference type="Proteomes" id="UP000176700"/>
    </source>
</evidence>
<dbReference type="Pfam" id="PF17186">
    <property type="entry name" value="Lipocalin_9"/>
    <property type="match status" value="1"/>
</dbReference>
<name>A0A1G2FUR4_9BACT</name>
<gene>
    <name evidence="2" type="ORF">A2W41_00765</name>
</gene>
<feature type="domain" description="AttH" evidence="1">
    <location>
        <begin position="20"/>
        <end position="190"/>
    </location>
</feature>
<dbReference type="InterPro" id="IPR023374">
    <property type="entry name" value="AttH-like_dom_sf"/>
</dbReference>
<dbReference type="EMBL" id="MHNI01000025">
    <property type="protein sequence ID" value="OGZ41809.1"/>
    <property type="molecule type" value="Genomic_DNA"/>
</dbReference>
<protein>
    <recommendedName>
        <fullName evidence="1">AttH domain-containing protein</fullName>
    </recommendedName>
</protein>
<sequence>MNVRVGQEEQNKTQLLIPAEWWYVWCVVHDTEGRQYTVSLLIFVTYFGESNAVGVVPFLARVTKSPIVYGVFCVEDVAGGRYFSKERTNTFYDFQVLEHKNSFSVSLGDWVLQSDGKGDVVSFRCVHRGYRIDLDLSPQKQPVCISEDGSGERDLDFTAEFFVLSRLCVSGTIARAGDVRAVTGVGWYERACRESVPHDIAFLEYEWLHALFDDGQEAMISQAQKKQWTFFPSAAGCFIEKNGSAKLVYGSDFRMVRRDQAGARFGRAPKEWRVKSDVFDLNFIAKPFYDHRAVGAYKFFGLRYWQGGITIWRQDGGRFVPCGIGFAGAGVCQPFFLKAIKFVSDMIYGMLRFSLRRYARDYAWRVIVRSTRAHVFMLTFFIAEETVGCELKQMLAEKLRDARMRRHIEYIAATSRKHRAIFERIMFSLGSVTAEYVPLTQGDVILKTRSMFGEDSYEFFLAAAILFKQEDVESLLSYARALGSIGFFDVRALLSDIVQDEKIYIKQARKELAILASFRERALLFKLAKRIQRPSRIASVSVVARRLFTITRHPFFLFVLWSAKLRLPLV</sequence>
<dbReference type="Gene3D" id="2.40.370.10">
    <property type="entry name" value="AttH-like domain"/>
    <property type="match status" value="2"/>
</dbReference>
<proteinExistence type="predicted"/>
<dbReference type="InterPro" id="IPR009078">
    <property type="entry name" value="Ferritin-like_SF"/>
</dbReference>
<dbReference type="Pfam" id="PF07143">
    <property type="entry name" value="CrtC"/>
    <property type="match status" value="1"/>
</dbReference>
<dbReference type="SUPFAM" id="SSF47240">
    <property type="entry name" value="Ferritin-like"/>
    <property type="match status" value="1"/>
</dbReference>
<accession>A0A1G2FUR4</accession>
<dbReference type="PANTHER" id="PTHR38591">
    <property type="entry name" value="HYDROLASE"/>
    <property type="match status" value="1"/>
</dbReference>
<dbReference type="AlphaFoldDB" id="A0A1G2FUR4"/>
<dbReference type="PANTHER" id="PTHR38591:SF1">
    <property type="entry name" value="BLL1000 PROTEIN"/>
    <property type="match status" value="1"/>
</dbReference>
<dbReference type="SUPFAM" id="SSF159245">
    <property type="entry name" value="AttH-like"/>
    <property type="match status" value="1"/>
</dbReference>
<reference evidence="2 3" key="1">
    <citation type="journal article" date="2016" name="Nat. Commun.">
        <title>Thousands of microbial genomes shed light on interconnected biogeochemical processes in an aquifer system.</title>
        <authorList>
            <person name="Anantharaman K."/>
            <person name="Brown C.T."/>
            <person name="Hug L.A."/>
            <person name="Sharon I."/>
            <person name="Castelle C.J."/>
            <person name="Probst A.J."/>
            <person name="Thomas B.C."/>
            <person name="Singh A."/>
            <person name="Wilkins M.J."/>
            <person name="Karaoz U."/>
            <person name="Brodie E.L."/>
            <person name="Williams K.H."/>
            <person name="Hubbard S.S."/>
            <person name="Banfield J.F."/>
        </authorList>
    </citation>
    <scope>NUCLEOTIDE SEQUENCE [LARGE SCALE GENOMIC DNA]</scope>
</reference>
<organism evidence="2 3">
    <name type="scientific">Candidatus Ryanbacteria bacterium RIFCSPHIGHO2_01_45_13</name>
    <dbReference type="NCBI Taxonomy" id="1802112"/>
    <lineage>
        <taxon>Bacteria</taxon>
        <taxon>Candidatus Ryaniibacteriota</taxon>
    </lineage>
</organism>
<evidence type="ECO:0000259" key="1">
    <source>
        <dbReference type="Pfam" id="PF07143"/>
    </source>
</evidence>